<feature type="binding site" evidence="12">
    <location>
        <begin position="84"/>
        <end position="86"/>
    </location>
    <ligand>
        <name>L-histidine</name>
        <dbReference type="ChEBI" id="CHEBI:57595"/>
    </ligand>
</feature>
<organism evidence="14 15">
    <name type="scientific">Iodobacter ciconiae</name>
    <dbReference type="NCBI Taxonomy" id="2496266"/>
    <lineage>
        <taxon>Bacteria</taxon>
        <taxon>Pseudomonadati</taxon>
        <taxon>Pseudomonadota</taxon>
        <taxon>Betaproteobacteria</taxon>
        <taxon>Neisseriales</taxon>
        <taxon>Chitinibacteraceae</taxon>
        <taxon>Iodobacter</taxon>
    </lineage>
</organism>
<reference evidence="14 15" key="1">
    <citation type="submission" date="2018-12" db="EMBL/GenBank/DDBJ databases">
        <title>Complete genome sequence of Iodobacter sp. H11R3.</title>
        <authorList>
            <person name="Bae J.-W."/>
        </authorList>
    </citation>
    <scope>NUCLEOTIDE SEQUENCE [LARGE SCALE GENOMIC DNA]</scope>
    <source>
        <strain evidence="14 15">H11R3</strain>
    </source>
</reference>
<dbReference type="InterPro" id="IPR004516">
    <property type="entry name" value="HisRS/HisZ"/>
</dbReference>
<dbReference type="OrthoDB" id="9800814at2"/>
<name>A0A3S8ZRD2_9NEIS</name>
<dbReference type="InterPro" id="IPR006195">
    <property type="entry name" value="aa-tRNA-synth_II"/>
</dbReference>
<feature type="domain" description="Aminoacyl-transfer RNA synthetases class-II family profile" evidence="13">
    <location>
        <begin position="1"/>
        <end position="328"/>
    </location>
</feature>
<dbReference type="GO" id="GO:0006427">
    <property type="term" value="P:histidyl-tRNA aminoacylation"/>
    <property type="evidence" value="ECO:0007669"/>
    <property type="project" value="UniProtKB-UniRule"/>
</dbReference>
<evidence type="ECO:0000256" key="9">
    <source>
        <dbReference type="ARBA" id="ARBA00023146"/>
    </source>
</evidence>
<dbReference type="InterPro" id="IPR004154">
    <property type="entry name" value="Anticodon-bd"/>
</dbReference>
<keyword evidence="15" id="KW-1185">Reference proteome</keyword>
<feature type="binding site" evidence="12">
    <location>
        <position position="259"/>
    </location>
    <ligand>
        <name>L-histidine</name>
        <dbReference type="ChEBI" id="CHEBI:57595"/>
    </ligand>
</feature>
<dbReference type="GO" id="GO:0004821">
    <property type="term" value="F:histidine-tRNA ligase activity"/>
    <property type="evidence" value="ECO:0007669"/>
    <property type="project" value="UniProtKB-UniRule"/>
</dbReference>
<dbReference type="InterPro" id="IPR015807">
    <property type="entry name" value="His-tRNA-ligase"/>
</dbReference>
<dbReference type="Gene3D" id="3.30.930.10">
    <property type="entry name" value="Bira Bifunctional Protein, Domain 2"/>
    <property type="match status" value="1"/>
</dbReference>
<dbReference type="Pfam" id="PF03129">
    <property type="entry name" value="HGTP_anticodon"/>
    <property type="match status" value="1"/>
</dbReference>
<dbReference type="SUPFAM" id="SSF55681">
    <property type="entry name" value="Class II aaRS and biotin synthetases"/>
    <property type="match status" value="1"/>
</dbReference>
<evidence type="ECO:0000313" key="14">
    <source>
        <dbReference type="EMBL" id="AZN36024.1"/>
    </source>
</evidence>
<dbReference type="CDD" id="cd00773">
    <property type="entry name" value="HisRS-like_core"/>
    <property type="match status" value="1"/>
</dbReference>
<evidence type="ECO:0000256" key="3">
    <source>
        <dbReference type="ARBA" id="ARBA00011738"/>
    </source>
</evidence>
<feature type="binding site" evidence="12">
    <location>
        <begin position="263"/>
        <end position="264"/>
    </location>
    <ligand>
        <name>L-histidine</name>
        <dbReference type="ChEBI" id="CHEBI:57595"/>
    </ligand>
</feature>
<comment type="subunit">
    <text evidence="3 11">Homodimer.</text>
</comment>
<dbReference type="PROSITE" id="PS50862">
    <property type="entry name" value="AA_TRNA_LIGASE_II"/>
    <property type="match status" value="1"/>
</dbReference>
<comment type="similarity">
    <text evidence="2 11">Belongs to the class-II aminoacyl-tRNA synthetase family.</text>
</comment>
<dbReference type="PANTHER" id="PTHR43707:SF1">
    <property type="entry name" value="HISTIDINE--TRNA LIGASE, MITOCHONDRIAL-RELATED"/>
    <property type="match status" value="1"/>
</dbReference>
<keyword evidence="4 11" id="KW-0963">Cytoplasm</keyword>
<dbReference type="Gene3D" id="3.40.50.800">
    <property type="entry name" value="Anticodon-binding domain"/>
    <property type="match status" value="1"/>
</dbReference>
<dbReference type="InterPro" id="IPR036621">
    <property type="entry name" value="Anticodon-bd_dom_sf"/>
</dbReference>
<evidence type="ECO:0000256" key="10">
    <source>
        <dbReference type="ARBA" id="ARBA00047639"/>
    </source>
</evidence>
<dbReference type="EMBL" id="CP034433">
    <property type="protein sequence ID" value="AZN36024.1"/>
    <property type="molecule type" value="Genomic_DNA"/>
</dbReference>
<dbReference type="PIRSF" id="PIRSF001549">
    <property type="entry name" value="His-tRNA_synth"/>
    <property type="match status" value="1"/>
</dbReference>
<feature type="binding site" evidence="12">
    <location>
        <position position="128"/>
    </location>
    <ligand>
        <name>L-histidine</name>
        <dbReference type="ChEBI" id="CHEBI:57595"/>
    </ligand>
</feature>
<keyword evidence="5 11" id="KW-0436">Ligase</keyword>
<proteinExistence type="inferred from homology"/>
<dbReference type="AlphaFoldDB" id="A0A3S8ZRD2"/>
<keyword evidence="7 11" id="KW-0067">ATP-binding</keyword>
<dbReference type="InterPro" id="IPR033656">
    <property type="entry name" value="HisRS_anticodon"/>
</dbReference>
<keyword evidence="6 11" id="KW-0547">Nucleotide-binding</keyword>
<evidence type="ECO:0000259" key="13">
    <source>
        <dbReference type="PROSITE" id="PS50862"/>
    </source>
</evidence>
<evidence type="ECO:0000256" key="7">
    <source>
        <dbReference type="ARBA" id="ARBA00022840"/>
    </source>
</evidence>
<evidence type="ECO:0000256" key="1">
    <source>
        <dbReference type="ARBA" id="ARBA00004496"/>
    </source>
</evidence>
<evidence type="ECO:0000256" key="5">
    <source>
        <dbReference type="ARBA" id="ARBA00022598"/>
    </source>
</evidence>
<evidence type="ECO:0000256" key="2">
    <source>
        <dbReference type="ARBA" id="ARBA00008226"/>
    </source>
</evidence>
<dbReference type="EC" id="6.1.1.21" evidence="11"/>
<evidence type="ECO:0000256" key="6">
    <source>
        <dbReference type="ARBA" id="ARBA00022741"/>
    </source>
</evidence>
<accession>A0A3S8ZRD2</accession>
<dbReference type="GO" id="GO:0005524">
    <property type="term" value="F:ATP binding"/>
    <property type="evidence" value="ECO:0007669"/>
    <property type="project" value="UniProtKB-UniRule"/>
</dbReference>
<keyword evidence="9 11" id="KW-0030">Aminoacyl-tRNA synthetase</keyword>
<protein>
    <recommendedName>
        <fullName evidence="11">Histidine--tRNA ligase</fullName>
        <ecNumber evidence="11">6.1.1.21</ecNumber>
    </recommendedName>
    <alternativeName>
        <fullName evidence="11">Histidyl-tRNA synthetase</fullName>
        <shortName evidence="11">HisRS</shortName>
    </alternativeName>
</protein>
<evidence type="ECO:0000256" key="11">
    <source>
        <dbReference type="HAMAP-Rule" id="MF_00127"/>
    </source>
</evidence>
<comment type="subcellular location">
    <subcellularLocation>
        <location evidence="1 11">Cytoplasm</location>
    </subcellularLocation>
</comment>
<evidence type="ECO:0000256" key="4">
    <source>
        <dbReference type="ARBA" id="ARBA00022490"/>
    </source>
</evidence>
<dbReference type="SUPFAM" id="SSF52954">
    <property type="entry name" value="Class II aaRS ABD-related"/>
    <property type="match status" value="1"/>
</dbReference>
<comment type="catalytic activity">
    <reaction evidence="10 11">
        <text>tRNA(His) + L-histidine + ATP = L-histidyl-tRNA(His) + AMP + diphosphate + H(+)</text>
        <dbReference type="Rhea" id="RHEA:17313"/>
        <dbReference type="Rhea" id="RHEA-COMP:9665"/>
        <dbReference type="Rhea" id="RHEA-COMP:9689"/>
        <dbReference type="ChEBI" id="CHEBI:15378"/>
        <dbReference type="ChEBI" id="CHEBI:30616"/>
        <dbReference type="ChEBI" id="CHEBI:33019"/>
        <dbReference type="ChEBI" id="CHEBI:57595"/>
        <dbReference type="ChEBI" id="CHEBI:78442"/>
        <dbReference type="ChEBI" id="CHEBI:78527"/>
        <dbReference type="ChEBI" id="CHEBI:456215"/>
        <dbReference type="EC" id="6.1.1.21"/>
    </reaction>
</comment>
<gene>
    <name evidence="11" type="primary">hisS</name>
    <name evidence="14" type="ORF">EJO50_05755</name>
</gene>
<dbReference type="NCBIfam" id="TIGR00442">
    <property type="entry name" value="hisS"/>
    <property type="match status" value="1"/>
</dbReference>
<dbReference type="InterPro" id="IPR041715">
    <property type="entry name" value="HisRS-like_core"/>
</dbReference>
<dbReference type="RefSeq" id="WP_125972308.1">
    <property type="nucleotide sequence ID" value="NZ_CP034433.1"/>
</dbReference>
<feature type="binding site" evidence="12">
    <location>
        <position position="132"/>
    </location>
    <ligand>
        <name>L-histidine</name>
        <dbReference type="ChEBI" id="CHEBI:57595"/>
    </ligand>
</feature>
<dbReference type="Pfam" id="PF13393">
    <property type="entry name" value="tRNA-synt_His"/>
    <property type="match status" value="1"/>
</dbReference>
<feature type="binding site" evidence="12">
    <location>
        <position position="114"/>
    </location>
    <ligand>
        <name>L-histidine</name>
        <dbReference type="ChEBI" id="CHEBI:57595"/>
    </ligand>
</feature>
<dbReference type="CDD" id="cd00859">
    <property type="entry name" value="HisRS_anticodon"/>
    <property type="match status" value="1"/>
</dbReference>
<dbReference type="KEGG" id="iod:EJO50_05755"/>
<keyword evidence="8 11" id="KW-0648">Protein biosynthesis</keyword>
<dbReference type="PANTHER" id="PTHR43707">
    <property type="entry name" value="HISTIDYL-TRNA SYNTHETASE"/>
    <property type="match status" value="1"/>
</dbReference>
<evidence type="ECO:0000313" key="15">
    <source>
        <dbReference type="Proteomes" id="UP000282438"/>
    </source>
</evidence>
<evidence type="ECO:0000256" key="12">
    <source>
        <dbReference type="PIRSR" id="PIRSR001549-1"/>
    </source>
</evidence>
<dbReference type="FunFam" id="3.30.930.10:FF:000005">
    <property type="entry name" value="Histidine--tRNA ligase"/>
    <property type="match status" value="1"/>
</dbReference>
<sequence>MSNQIQGIRGMNDVLPDESPVWLYFEQVTREWLAAYGYKNIRMPIVESTHLFVRGVGEHTDIVEKEMYSFEDKLNGEKLTLRPEGTAGCVRACIEHGLLYNQTQRLWYMGPMYRHERPQKGRYRQFHQIGVEAFGMASPDVDAEIILMLADLWQRLGLKNVSLEINSLGDKEERAAHREALIRYLEQFVDVLDEDGKRRLYTNPLRVLDTKNPALQEMAENAPKLSDFLGEESRLHFEGLKALLDVAGISYRVNSRLVRGLDYYNRTVFEWVTSDLGSQGTIAGGGRYDTLVEMLGGKPCPAVGFGMGIERILLLIEEQSVAVSLAVPDVYIVHQGDAAARLAFVTAQQLRTTGLNVILHCGGGSFKSQFKKADASQARFAVVIGETEAETLTANIKTLNGEGAGEQRTVALAELAMTISNTHEGK</sequence>
<dbReference type="GO" id="GO:0005737">
    <property type="term" value="C:cytoplasm"/>
    <property type="evidence" value="ECO:0007669"/>
    <property type="project" value="UniProtKB-SubCell"/>
</dbReference>
<dbReference type="InterPro" id="IPR045864">
    <property type="entry name" value="aa-tRNA-synth_II/BPL/LPL"/>
</dbReference>
<dbReference type="Proteomes" id="UP000282438">
    <property type="component" value="Chromosome"/>
</dbReference>
<evidence type="ECO:0000256" key="8">
    <source>
        <dbReference type="ARBA" id="ARBA00022917"/>
    </source>
</evidence>
<dbReference type="HAMAP" id="MF_00127">
    <property type="entry name" value="His_tRNA_synth"/>
    <property type="match status" value="1"/>
</dbReference>